<dbReference type="GO" id="GO:0005507">
    <property type="term" value="F:copper ion binding"/>
    <property type="evidence" value="ECO:0007669"/>
    <property type="project" value="InterPro"/>
</dbReference>
<protein>
    <recommendedName>
        <fullName evidence="5">Cytochrome aa3 subunit 2</fullName>
    </recommendedName>
</protein>
<evidence type="ECO:0000313" key="9">
    <source>
        <dbReference type="EMBL" id="WEK54881.1"/>
    </source>
</evidence>
<dbReference type="InterPro" id="IPR008972">
    <property type="entry name" value="Cupredoxin"/>
</dbReference>
<dbReference type="GO" id="GO:0030313">
    <property type="term" value="C:cell envelope"/>
    <property type="evidence" value="ECO:0007669"/>
    <property type="project" value="UniProtKB-SubCell"/>
</dbReference>
<dbReference type="Pfam" id="PF00116">
    <property type="entry name" value="COX2"/>
    <property type="match status" value="1"/>
</dbReference>
<keyword evidence="7" id="KW-1133">Transmembrane helix</keyword>
<evidence type="ECO:0000256" key="1">
    <source>
        <dbReference type="ARBA" id="ARBA00004196"/>
    </source>
</evidence>
<evidence type="ECO:0000313" key="10">
    <source>
        <dbReference type="Proteomes" id="UP001178662"/>
    </source>
</evidence>
<dbReference type="GO" id="GO:0004129">
    <property type="term" value="F:cytochrome-c oxidase activity"/>
    <property type="evidence" value="ECO:0007669"/>
    <property type="project" value="UniProtKB-EC"/>
</dbReference>
<comment type="catalytic activity">
    <reaction evidence="6">
        <text>4 Fe(II)-[cytochrome c] + O2 + 8 H(+)(in) = 4 Fe(III)-[cytochrome c] + 2 H2O + 4 H(+)(out)</text>
        <dbReference type="Rhea" id="RHEA:11436"/>
        <dbReference type="Rhea" id="RHEA-COMP:10350"/>
        <dbReference type="Rhea" id="RHEA-COMP:14399"/>
        <dbReference type="ChEBI" id="CHEBI:15377"/>
        <dbReference type="ChEBI" id="CHEBI:15378"/>
        <dbReference type="ChEBI" id="CHEBI:15379"/>
        <dbReference type="ChEBI" id="CHEBI:29033"/>
        <dbReference type="ChEBI" id="CHEBI:29034"/>
        <dbReference type="EC" id="7.1.1.9"/>
    </reaction>
</comment>
<keyword evidence="10" id="KW-1185">Reference proteome</keyword>
<organism evidence="9 10">
    <name type="scientific">Candidatus Cohnella colombiensis</name>
    <dbReference type="NCBI Taxonomy" id="3121368"/>
    <lineage>
        <taxon>Bacteria</taxon>
        <taxon>Bacillati</taxon>
        <taxon>Bacillota</taxon>
        <taxon>Bacilli</taxon>
        <taxon>Bacillales</taxon>
        <taxon>Paenibacillaceae</taxon>
        <taxon>Cohnella</taxon>
    </lineage>
</organism>
<comment type="subcellular location">
    <subcellularLocation>
        <location evidence="1">Cell envelope</location>
    </subcellularLocation>
</comment>
<dbReference type="InterPro" id="IPR001505">
    <property type="entry name" value="Copper_CuA"/>
</dbReference>
<evidence type="ECO:0000259" key="8">
    <source>
        <dbReference type="PROSITE" id="PS50857"/>
    </source>
</evidence>
<gene>
    <name evidence="9" type="ORF">P0Y55_02025</name>
</gene>
<dbReference type="CDD" id="cd13913">
    <property type="entry name" value="ba3_CcO_II_C"/>
    <property type="match status" value="1"/>
</dbReference>
<feature type="domain" description="Cytochrome oxidase subunit II copper A binding" evidence="8">
    <location>
        <begin position="61"/>
        <end position="156"/>
    </location>
</feature>
<dbReference type="InterPro" id="IPR051403">
    <property type="entry name" value="NosZ/Cyto_c_oxidase_sub2"/>
</dbReference>
<evidence type="ECO:0000256" key="6">
    <source>
        <dbReference type="ARBA" id="ARBA00047816"/>
    </source>
</evidence>
<reference evidence="9" key="1">
    <citation type="submission" date="2023-03" db="EMBL/GenBank/DDBJ databases">
        <title>Andean soil-derived lignocellulolytic bacterial consortium as a source of novel taxa and putative plastic-active enzymes.</title>
        <authorList>
            <person name="Diaz-Garcia L."/>
            <person name="Chuvochina M."/>
            <person name="Feuerriegel G."/>
            <person name="Bunk B."/>
            <person name="Sproer C."/>
            <person name="Streit W.R."/>
            <person name="Rodriguez L.M."/>
            <person name="Overmann J."/>
            <person name="Jimenez D.J."/>
        </authorList>
    </citation>
    <scope>NUCLEOTIDE SEQUENCE</scope>
    <source>
        <strain evidence="9">MAG 2441</strain>
    </source>
</reference>
<dbReference type="EMBL" id="CP119317">
    <property type="protein sequence ID" value="WEK54881.1"/>
    <property type="molecule type" value="Genomic_DNA"/>
</dbReference>
<name>A0AA95EXT5_9BACL</name>
<evidence type="ECO:0000256" key="2">
    <source>
        <dbReference type="ARBA" id="ARBA00022723"/>
    </source>
</evidence>
<dbReference type="PROSITE" id="PS00078">
    <property type="entry name" value="COX2"/>
    <property type="match status" value="1"/>
</dbReference>
<comment type="function">
    <text evidence="4">Subunits I and II form the functional core of the enzyme complex. Electrons originating in cytochrome c are transferred via heme a and Cu(A) to the binuclear center formed by heme a3 and Cu(B).</text>
</comment>
<dbReference type="InterPro" id="IPR034214">
    <property type="entry name" value="Ba3_CcO_II_C"/>
</dbReference>
<dbReference type="PANTHER" id="PTHR42838">
    <property type="entry name" value="CYTOCHROME C OXIDASE SUBUNIT II"/>
    <property type="match status" value="1"/>
</dbReference>
<dbReference type="SUPFAM" id="SSF49503">
    <property type="entry name" value="Cupredoxins"/>
    <property type="match status" value="1"/>
</dbReference>
<dbReference type="AlphaFoldDB" id="A0AA95EXT5"/>
<sequence length="156" mass="17101">MHMHRLEKIWLVFGVAMLAVFLIVLGIMSFGRGIAPPNEHIHHVDAATVTDSAPFNEPGLKEIGPNEYEAIMVAYAFGYDPVPMEVPAGATVHFTITSTDVIHGFEIPGTNVNVMVMPGEVSHVTHTFNKPGEYLILCNEYCGIGHEVMQTTIKVI</sequence>
<keyword evidence="7" id="KW-0472">Membrane</keyword>
<evidence type="ECO:0000256" key="5">
    <source>
        <dbReference type="ARBA" id="ARBA00031399"/>
    </source>
</evidence>
<dbReference type="Gene3D" id="2.60.40.420">
    <property type="entry name" value="Cupredoxins - blue copper proteins"/>
    <property type="match status" value="1"/>
</dbReference>
<keyword evidence="7" id="KW-0812">Transmembrane</keyword>
<proteinExistence type="predicted"/>
<evidence type="ECO:0000256" key="3">
    <source>
        <dbReference type="ARBA" id="ARBA00023008"/>
    </source>
</evidence>
<feature type="transmembrane region" description="Helical" evidence="7">
    <location>
        <begin position="9"/>
        <end position="31"/>
    </location>
</feature>
<dbReference type="Proteomes" id="UP001178662">
    <property type="component" value="Chromosome"/>
</dbReference>
<evidence type="ECO:0000256" key="7">
    <source>
        <dbReference type="SAM" id="Phobius"/>
    </source>
</evidence>
<keyword evidence="2" id="KW-0479">Metal-binding</keyword>
<evidence type="ECO:0000256" key="4">
    <source>
        <dbReference type="ARBA" id="ARBA00024688"/>
    </source>
</evidence>
<keyword evidence="3" id="KW-0186">Copper</keyword>
<accession>A0AA95EXT5</accession>
<dbReference type="InterPro" id="IPR002429">
    <property type="entry name" value="CcO_II-like_C"/>
</dbReference>
<dbReference type="PRINTS" id="PR01166">
    <property type="entry name" value="CYCOXIDASEII"/>
</dbReference>
<dbReference type="PROSITE" id="PS50857">
    <property type="entry name" value="COX2_CUA"/>
    <property type="match status" value="1"/>
</dbReference>
<dbReference type="PANTHER" id="PTHR42838:SF2">
    <property type="entry name" value="NITROUS-OXIDE REDUCTASE"/>
    <property type="match status" value="1"/>
</dbReference>
<dbReference type="GO" id="GO:0016020">
    <property type="term" value="C:membrane"/>
    <property type="evidence" value="ECO:0007669"/>
    <property type="project" value="InterPro"/>
</dbReference>